<comment type="subcellular location">
    <subcellularLocation>
        <location evidence="1">Cell inner membrane</location>
        <topology evidence="1">Multi-pass membrane protein</topology>
    </subcellularLocation>
    <subcellularLocation>
        <location evidence="8">Cell membrane</location>
        <topology evidence="8">Multi-pass membrane protein</topology>
    </subcellularLocation>
</comment>
<evidence type="ECO:0000256" key="8">
    <source>
        <dbReference type="RuleBase" id="RU363032"/>
    </source>
</evidence>
<evidence type="ECO:0000256" key="4">
    <source>
        <dbReference type="ARBA" id="ARBA00022519"/>
    </source>
</evidence>
<accession>A0ABU5EBL6</accession>
<dbReference type="Gene3D" id="1.10.3720.10">
    <property type="entry name" value="MetI-like"/>
    <property type="match status" value="1"/>
</dbReference>
<name>A0ABU5EBL6_9PROT</name>
<dbReference type="PANTHER" id="PTHR43357:SF4">
    <property type="entry name" value="INNER MEMBRANE ABC TRANSPORTER PERMEASE PROTEIN YDCV"/>
    <property type="match status" value="1"/>
</dbReference>
<gene>
    <name evidence="10" type="ORF">SMD27_13020</name>
</gene>
<dbReference type="SUPFAM" id="SSF161098">
    <property type="entry name" value="MetI-like"/>
    <property type="match status" value="1"/>
</dbReference>
<keyword evidence="4" id="KW-0997">Cell inner membrane</keyword>
<evidence type="ECO:0000256" key="3">
    <source>
        <dbReference type="ARBA" id="ARBA00022475"/>
    </source>
</evidence>
<feature type="transmembrane region" description="Helical" evidence="8">
    <location>
        <begin position="12"/>
        <end position="36"/>
    </location>
</feature>
<dbReference type="EMBL" id="JAXCLW010000003">
    <property type="protein sequence ID" value="MDY0883768.1"/>
    <property type="molecule type" value="Genomic_DNA"/>
</dbReference>
<dbReference type="Pfam" id="PF00528">
    <property type="entry name" value="BPD_transp_1"/>
    <property type="match status" value="1"/>
</dbReference>
<dbReference type="PANTHER" id="PTHR43357">
    <property type="entry name" value="INNER MEMBRANE ABC TRANSPORTER PERMEASE PROTEIN YDCV"/>
    <property type="match status" value="1"/>
</dbReference>
<comment type="caution">
    <text evidence="10">The sequence shown here is derived from an EMBL/GenBank/DDBJ whole genome shotgun (WGS) entry which is preliminary data.</text>
</comment>
<evidence type="ECO:0000256" key="5">
    <source>
        <dbReference type="ARBA" id="ARBA00022692"/>
    </source>
</evidence>
<feature type="transmembrane region" description="Helical" evidence="8">
    <location>
        <begin position="73"/>
        <end position="92"/>
    </location>
</feature>
<reference evidence="10 11" key="1">
    <citation type="journal article" date="2016" name="Antonie Van Leeuwenhoek">
        <title>Dongia soli sp. nov., isolated from soil from Dokdo, Korea.</title>
        <authorList>
            <person name="Kim D.U."/>
            <person name="Lee H."/>
            <person name="Kim H."/>
            <person name="Kim S.G."/>
            <person name="Ka J.O."/>
        </authorList>
    </citation>
    <scope>NUCLEOTIDE SEQUENCE [LARGE SCALE GENOMIC DNA]</scope>
    <source>
        <strain evidence="10 11">D78</strain>
    </source>
</reference>
<feature type="domain" description="ABC transmembrane type-1" evidence="9">
    <location>
        <begin position="67"/>
        <end position="255"/>
    </location>
</feature>
<dbReference type="PROSITE" id="PS50928">
    <property type="entry name" value="ABC_TM1"/>
    <property type="match status" value="1"/>
</dbReference>
<dbReference type="Proteomes" id="UP001279642">
    <property type="component" value="Unassembled WGS sequence"/>
</dbReference>
<evidence type="ECO:0000256" key="2">
    <source>
        <dbReference type="ARBA" id="ARBA00022448"/>
    </source>
</evidence>
<dbReference type="CDD" id="cd06261">
    <property type="entry name" value="TM_PBP2"/>
    <property type="match status" value="1"/>
</dbReference>
<dbReference type="InterPro" id="IPR000515">
    <property type="entry name" value="MetI-like"/>
</dbReference>
<comment type="similarity">
    <text evidence="8">Belongs to the binding-protein-dependent transport system permease family.</text>
</comment>
<evidence type="ECO:0000256" key="7">
    <source>
        <dbReference type="ARBA" id="ARBA00023136"/>
    </source>
</evidence>
<evidence type="ECO:0000313" key="10">
    <source>
        <dbReference type="EMBL" id="MDY0883768.1"/>
    </source>
</evidence>
<evidence type="ECO:0000256" key="6">
    <source>
        <dbReference type="ARBA" id="ARBA00022989"/>
    </source>
</evidence>
<evidence type="ECO:0000256" key="1">
    <source>
        <dbReference type="ARBA" id="ARBA00004429"/>
    </source>
</evidence>
<organism evidence="10 11">
    <name type="scientific">Dongia soli</name>
    <dbReference type="NCBI Taxonomy" id="600628"/>
    <lineage>
        <taxon>Bacteria</taxon>
        <taxon>Pseudomonadati</taxon>
        <taxon>Pseudomonadota</taxon>
        <taxon>Alphaproteobacteria</taxon>
        <taxon>Rhodospirillales</taxon>
        <taxon>Dongiaceae</taxon>
        <taxon>Dongia</taxon>
    </lineage>
</organism>
<feature type="transmembrane region" description="Helical" evidence="8">
    <location>
        <begin position="104"/>
        <end position="129"/>
    </location>
</feature>
<keyword evidence="7 8" id="KW-0472">Membrane</keyword>
<dbReference type="RefSeq" id="WP_320508835.1">
    <property type="nucleotide sequence ID" value="NZ_JAXCLW010000003.1"/>
</dbReference>
<sequence length="265" mass="29212">MESHVTHQQRLWLYLLTVLVICFLVLPSLIVIPMSFSGANSLMFPPKTWSLRWYDNFIHSPQWLEATWVSVRVAFFTTLLATPIGTAAAYGLHVGRFVFAPVIYGMLIAALMVPVILIAVGAFFLFAQLDMINTIPALVLCDTLLAVPFVLVTVAAGFKGYDMNQEQVARSLGAHRFKAFMTVTLPQIRASVMAGGFFAFIIAFDEVVIAIFMSGGEGATLTNLMFSSLRDQVDPTIAAISTLMIVLTTIPPLAVHILSLKRQRR</sequence>
<feature type="transmembrane region" description="Helical" evidence="8">
    <location>
        <begin position="197"/>
        <end position="216"/>
    </location>
</feature>
<keyword evidence="3" id="KW-1003">Cell membrane</keyword>
<feature type="transmembrane region" description="Helical" evidence="8">
    <location>
        <begin position="236"/>
        <end position="258"/>
    </location>
</feature>
<keyword evidence="6 8" id="KW-1133">Transmembrane helix</keyword>
<protein>
    <submittedName>
        <fullName evidence="10">ABC transporter permease</fullName>
    </submittedName>
</protein>
<feature type="transmembrane region" description="Helical" evidence="8">
    <location>
        <begin position="135"/>
        <end position="158"/>
    </location>
</feature>
<keyword evidence="11" id="KW-1185">Reference proteome</keyword>
<dbReference type="InterPro" id="IPR035906">
    <property type="entry name" value="MetI-like_sf"/>
</dbReference>
<evidence type="ECO:0000259" key="9">
    <source>
        <dbReference type="PROSITE" id="PS50928"/>
    </source>
</evidence>
<keyword evidence="5 8" id="KW-0812">Transmembrane</keyword>
<keyword evidence="2 8" id="KW-0813">Transport</keyword>
<evidence type="ECO:0000313" key="11">
    <source>
        <dbReference type="Proteomes" id="UP001279642"/>
    </source>
</evidence>
<proteinExistence type="inferred from homology"/>